<dbReference type="EMBL" id="CP039354">
    <property type="protein sequence ID" value="QCE11160.1"/>
    <property type="molecule type" value="Genomic_DNA"/>
</dbReference>
<dbReference type="Proteomes" id="UP000501690">
    <property type="component" value="Linkage Group LG10"/>
</dbReference>
<evidence type="ECO:0000313" key="2">
    <source>
        <dbReference type="EMBL" id="QCE11160.1"/>
    </source>
</evidence>
<protein>
    <submittedName>
        <fullName evidence="2">Uncharacterized protein</fullName>
    </submittedName>
</protein>
<dbReference type="AlphaFoldDB" id="A0A4D6NB89"/>
<accession>A0A4D6NB89</accession>
<organism evidence="2 3">
    <name type="scientific">Vigna unguiculata</name>
    <name type="common">Cowpea</name>
    <dbReference type="NCBI Taxonomy" id="3917"/>
    <lineage>
        <taxon>Eukaryota</taxon>
        <taxon>Viridiplantae</taxon>
        <taxon>Streptophyta</taxon>
        <taxon>Embryophyta</taxon>
        <taxon>Tracheophyta</taxon>
        <taxon>Spermatophyta</taxon>
        <taxon>Magnoliopsida</taxon>
        <taxon>eudicotyledons</taxon>
        <taxon>Gunneridae</taxon>
        <taxon>Pentapetalae</taxon>
        <taxon>rosids</taxon>
        <taxon>fabids</taxon>
        <taxon>Fabales</taxon>
        <taxon>Fabaceae</taxon>
        <taxon>Papilionoideae</taxon>
        <taxon>50 kb inversion clade</taxon>
        <taxon>NPAAA clade</taxon>
        <taxon>indigoferoid/millettioid clade</taxon>
        <taxon>Phaseoleae</taxon>
        <taxon>Vigna</taxon>
    </lineage>
</organism>
<gene>
    <name evidence="2" type="ORF">DEO72_LG10g2393</name>
</gene>
<reference evidence="2 3" key="1">
    <citation type="submission" date="2019-04" db="EMBL/GenBank/DDBJ databases">
        <title>An improved genome assembly and genetic linkage map for asparagus bean, Vigna unguiculata ssp. sesquipedialis.</title>
        <authorList>
            <person name="Xia Q."/>
            <person name="Zhang R."/>
            <person name="Dong Y."/>
        </authorList>
    </citation>
    <scope>NUCLEOTIDE SEQUENCE [LARGE SCALE GENOMIC DNA]</scope>
    <source>
        <tissue evidence="2">Leaf</tissue>
    </source>
</reference>
<proteinExistence type="predicted"/>
<feature type="region of interest" description="Disordered" evidence="1">
    <location>
        <begin position="56"/>
        <end position="86"/>
    </location>
</feature>
<evidence type="ECO:0000313" key="3">
    <source>
        <dbReference type="Proteomes" id="UP000501690"/>
    </source>
</evidence>
<evidence type="ECO:0000256" key="1">
    <source>
        <dbReference type="SAM" id="MobiDB-lite"/>
    </source>
</evidence>
<name>A0A4D6NB89_VIGUN</name>
<keyword evidence="3" id="KW-1185">Reference proteome</keyword>
<sequence length="86" mass="9730">MAKQRNRHSLADRGNLAHLLPSIKLMIIARKKTHIQDNHTTNRSVRMQPYLESIPSYTDGAPPWTPTNSGHRIMSRPLKHNPGGLT</sequence>